<evidence type="ECO:0000313" key="2">
    <source>
        <dbReference type="EMBL" id="MBL6081990.1"/>
    </source>
</evidence>
<evidence type="ECO:0000313" key="3">
    <source>
        <dbReference type="Proteomes" id="UP000660885"/>
    </source>
</evidence>
<name>A0ABS1UBU8_9PROT</name>
<dbReference type="Proteomes" id="UP000660885">
    <property type="component" value="Unassembled WGS sequence"/>
</dbReference>
<sequence>MVGPFAGAPLDSIAHVIQVALTPVFLLSGIGTLVSVINARSTHVSDQAGHAAALLLAEPDGASAALMRAHLARLRRRRFGLDAALALGGVGGAASCGAASALFVGAVRDASAATTLFVLFGLALACTVGALGALIADAGLAWHGLRTEGALPHTPVTSPHR</sequence>
<dbReference type="EMBL" id="JAETWB010000043">
    <property type="protein sequence ID" value="MBL6081990.1"/>
    <property type="molecule type" value="Genomic_DNA"/>
</dbReference>
<organism evidence="2 3">
    <name type="scientific">Belnapia arida</name>
    <dbReference type="NCBI Taxonomy" id="2804533"/>
    <lineage>
        <taxon>Bacteria</taxon>
        <taxon>Pseudomonadati</taxon>
        <taxon>Pseudomonadota</taxon>
        <taxon>Alphaproteobacteria</taxon>
        <taxon>Acetobacterales</taxon>
        <taxon>Roseomonadaceae</taxon>
        <taxon>Belnapia</taxon>
    </lineage>
</organism>
<dbReference type="RefSeq" id="WP_202835202.1">
    <property type="nucleotide sequence ID" value="NZ_JAETWB010000043.1"/>
</dbReference>
<gene>
    <name evidence="2" type="ORF">JMJ56_28835</name>
</gene>
<feature type="transmembrane region" description="Helical" evidence="1">
    <location>
        <begin position="83"/>
        <end position="104"/>
    </location>
</feature>
<keyword evidence="1" id="KW-0812">Transmembrane</keyword>
<keyword evidence="1" id="KW-0472">Membrane</keyword>
<dbReference type="Pfam" id="PF11026">
    <property type="entry name" value="DUF2721"/>
    <property type="match status" value="1"/>
</dbReference>
<keyword evidence="3" id="KW-1185">Reference proteome</keyword>
<protein>
    <submittedName>
        <fullName evidence="2">DUF2721 domain-containing protein</fullName>
    </submittedName>
</protein>
<feature type="transmembrane region" description="Helical" evidence="1">
    <location>
        <begin position="12"/>
        <end position="37"/>
    </location>
</feature>
<dbReference type="InterPro" id="IPR021279">
    <property type="entry name" value="DUF2721"/>
</dbReference>
<accession>A0ABS1UBU8</accession>
<comment type="caution">
    <text evidence="2">The sequence shown here is derived from an EMBL/GenBank/DDBJ whole genome shotgun (WGS) entry which is preliminary data.</text>
</comment>
<proteinExistence type="predicted"/>
<evidence type="ECO:0000256" key="1">
    <source>
        <dbReference type="SAM" id="Phobius"/>
    </source>
</evidence>
<reference evidence="2 3" key="1">
    <citation type="submission" date="2021-01" db="EMBL/GenBank/DDBJ databases">
        <title>Belnapia mucosa sp. nov. and Belnapia arida sp. nov., isolated from the Tabernas Desert (Almeria, Spain).</title>
        <authorList>
            <person name="Molina-Menor E."/>
            <person name="Vidal-Verdu A."/>
            <person name="Calonge A."/>
            <person name="Satari L."/>
            <person name="Pereto J."/>
            <person name="Porcar M."/>
        </authorList>
    </citation>
    <scope>NUCLEOTIDE SEQUENCE [LARGE SCALE GENOMIC DNA]</scope>
    <source>
        <strain evidence="2 3">T18</strain>
    </source>
</reference>
<keyword evidence="1" id="KW-1133">Transmembrane helix</keyword>
<feature type="transmembrane region" description="Helical" evidence="1">
    <location>
        <begin position="116"/>
        <end position="136"/>
    </location>
</feature>